<proteinExistence type="predicted"/>
<dbReference type="Gene3D" id="2.50.20.10">
    <property type="entry name" value="Lipoprotein localisation LolA/LolB/LppX"/>
    <property type="match status" value="1"/>
</dbReference>
<accession>A0A7C5X0S7</accession>
<evidence type="ECO:0000256" key="1">
    <source>
        <dbReference type="ARBA" id="ARBA00022729"/>
    </source>
</evidence>
<sequence length="201" mass="23384">MMLFVLLLFPLFVFAHSFEQLEKRLAQINTVKVSFVQKTKYTWRTKEDVAKGFFYAQKGGKFRIEYEQPEKMIIASDGREVVLYYPAQGNALIDSMEKNQSPVIESLLLVSKPLGEVFDLVGEIERDGRRFFVLKPKVNDEFFHRVFVHADQDGTPRLVRIEEKDGTITEIEFLEVRTNFSPSQGLFKLQLPPNVKVKRVY</sequence>
<dbReference type="PANTHER" id="PTHR35869:SF1">
    <property type="entry name" value="OUTER-MEMBRANE LIPOPROTEIN CARRIER PROTEIN"/>
    <property type="match status" value="1"/>
</dbReference>
<protein>
    <submittedName>
        <fullName evidence="2">Outer membrane lipoprotein carrier protein LolA</fullName>
    </submittedName>
</protein>
<dbReference type="SUPFAM" id="SSF89392">
    <property type="entry name" value="Prokaryotic lipoproteins and lipoprotein localization factors"/>
    <property type="match status" value="1"/>
</dbReference>
<evidence type="ECO:0000313" key="2">
    <source>
        <dbReference type="EMBL" id="HHO73873.1"/>
    </source>
</evidence>
<dbReference type="CDD" id="cd16325">
    <property type="entry name" value="LolA"/>
    <property type="match status" value="1"/>
</dbReference>
<dbReference type="InterPro" id="IPR029046">
    <property type="entry name" value="LolA/LolB/LppX"/>
</dbReference>
<dbReference type="InterPro" id="IPR004564">
    <property type="entry name" value="OM_lipoprot_carrier_LolA-like"/>
</dbReference>
<dbReference type="AlphaFoldDB" id="A0A7C5X0S7"/>
<name>A0A7C5X0S7_9AQUI</name>
<keyword evidence="1" id="KW-0732">Signal</keyword>
<dbReference type="Pfam" id="PF03548">
    <property type="entry name" value="LolA"/>
    <property type="match status" value="1"/>
</dbReference>
<organism evidence="2">
    <name type="scientific">Thermocrinis ruber</name>
    <dbReference type="NCBI Taxonomy" id="75906"/>
    <lineage>
        <taxon>Bacteria</taxon>
        <taxon>Pseudomonadati</taxon>
        <taxon>Aquificota</taxon>
        <taxon>Aquificia</taxon>
        <taxon>Aquificales</taxon>
        <taxon>Aquificaceae</taxon>
        <taxon>Thermocrinis</taxon>
    </lineage>
</organism>
<keyword evidence="2" id="KW-0449">Lipoprotein</keyword>
<gene>
    <name evidence="2" type="ORF">ENN04_04460</name>
</gene>
<dbReference type="EMBL" id="DSAC01000052">
    <property type="protein sequence ID" value="HHO73873.1"/>
    <property type="molecule type" value="Genomic_DNA"/>
</dbReference>
<dbReference type="PANTHER" id="PTHR35869">
    <property type="entry name" value="OUTER-MEMBRANE LIPOPROTEIN CARRIER PROTEIN"/>
    <property type="match status" value="1"/>
</dbReference>
<comment type="caution">
    <text evidence="2">The sequence shown here is derived from an EMBL/GenBank/DDBJ whole genome shotgun (WGS) entry which is preliminary data.</text>
</comment>
<reference evidence="2" key="1">
    <citation type="journal article" date="2020" name="mSystems">
        <title>Genome- and Community-Level Interaction Insights into Carbon Utilization and Element Cycling Functions of Hydrothermarchaeota in Hydrothermal Sediment.</title>
        <authorList>
            <person name="Zhou Z."/>
            <person name="Liu Y."/>
            <person name="Xu W."/>
            <person name="Pan J."/>
            <person name="Luo Z.H."/>
            <person name="Li M."/>
        </authorList>
    </citation>
    <scope>NUCLEOTIDE SEQUENCE [LARGE SCALE GENOMIC DNA]</scope>
    <source>
        <strain evidence="2">SpSt-114</strain>
    </source>
</reference>